<name>A0A0K2U818_LEPSM</name>
<evidence type="ECO:0000313" key="1">
    <source>
        <dbReference type="EMBL" id="CDW34082.1"/>
    </source>
</evidence>
<dbReference type="AlphaFoldDB" id="A0A0K2U818"/>
<accession>A0A0K2U818</accession>
<proteinExistence type="predicted"/>
<reference evidence="1" key="1">
    <citation type="submission" date="2014-05" db="EMBL/GenBank/DDBJ databases">
        <authorList>
            <person name="Chronopoulou M."/>
        </authorList>
    </citation>
    <scope>NUCLEOTIDE SEQUENCE</scope>
    <source>
        <tissue evidence="1">Whole organism</tissue>
    </source>
</reference>
<organism evidence="1">
    <name type="scientific">Lepeophtheirus salmonis</name>
    <name type="common">Salmon louse</name>
    <name type="synonym">Caligus salmonis</name>
    <dbReference type="NCBI Taxonomy" id="72036"/>
    <lineage>
        <taxon>Eukaryota</taxon>
        <taxon>Metazoa</taxon>
        <taxon>Ecdysozoa</taxon>
        <taxon>Arthropoda</taxon>
        <taxon>Crustacea</taxon>
        <taxon>Multicrustacea</taxon>
        <taxon>Hexanauplia</taxon>
        <taxon>Copepoda</taxon>
        <taxon>Siphonostomatoida</taxon>
        <taxon>Caligidae</taxon>
        <taxon>Lepeophtheirus</taxon>
    </lineage>
</organism>
<sequence>IHLGLVGRSWLIGWSRSRLVCRSRGRLVSRSRGRLVSRLWLILGVRGSSFVFNISDITRVFIYGIAHSLDTTIRKSNGVGTRDHLSIRVFLSREVDTRVVIIHSVLVVVWLW</sequence>
<feature type="non-terminal residue" evidence="1">
    <location>
        <position position="1"/>
    </location>
</feature>
<protein>
    <submittedName>
        <fullName evidence="1">Uncharacterized protein</fullName>
    </submittedName>
</protein>
<dbReference type="EMBL" id="HACA01016721">
    <property type="protein sequence ID" value="CDW34082.1"/>
    <property type="molecule type" value="Transcribed_RNA"/>
</dbReference>